<dbReference type="STRING" id="869209.Tresu_0040"/>
<dbReference type="InterPro" id="IPR036249">
    <property type="entry name" value="Thioredoxin-like_sf"/>
</dbReference>
<reference evidence="1 2" key="1">
    <citation type="journal article" date="2011" name="Stand. Genomic Sci.">
        <title>Complete genome sequence of Treponema succinifaciens type strain (6091).</title>
        <authorList>
            <person name="Han C."/>
            <person name="Gronow S."/>
            <person name="Teshima H."/>
            <person name="Lapidus A."/>
            <person name="Nolan M."/>
            <person name="Lucas S."/>
            <person name="Hammon N."/>
            <person name="Deshpande S."/>
            <person name="Cheng J.F."/>
            <person name="Zeytun A."/>
            <person name="Tapia R."/>
            <person name="Goodwin L."/>
            <person name="Pitluck S."/>
            <person name="Liolios K."/>
            <person name="Pagani I."/>
            <person name="Ivanova N."/>
            <person name="Mavromatis K."/>
            <person name="Mikhailova N."/>
            <person name="Huntemann M."/>
            <person name="Pati A."/>
            <person name="Chen A."/>
            <person name="Palaniappan K."/>
            <person name="Land M."/>
            <person name="Hauser L."/>
            <person name="Brambilla E.M."/>
            <person name="Rohde M."/>
            <person name="Goker M."/>
            <person name="Woyke T."/>
            <person name="Bristow J."/>
            <person name="Eisen J.A."/>
            <person name="Markowitz V."/>
            <person name="Hugenholtz P."/>
            <person name="Kyrpides N.C."/>
            <person name="Klenk H.P."/>
            <person name="Detter J.C."/>
        </authorList>
    </citation>
    <scope>NUCLEOTIDE SEQUENCE [LARGE SCALE GENOMIC DNA]</scope>
    <source>
        <strain evidence="2">ATCC 33096 / DSM 2489 / 6091</strain>
    </source>
</reference>
<dbReference type="HOGENOM" id="CLU_072078_0_0_12"/>
<dbReference type="EMBL" id="CP002631">
    <property type="protein sequence ID" value="AEB13010.1"/>
    <property type="molecule type" value="Genomic_DNA"/>
</dbReference>
<gene>
    <name evidence="1" type="ordered locus">Tresu_0040</name>
</gene>
<name>F2NU46_TRES6</name>
<dbReference type="RefSeq" id="WP_013700321.1">
    <property type="nucleotide sequence ID" value="NC_015385.1"/>
</dbReference>
<accession>F2NU46</accession>
<organism evidence="1 2">
    <name type="scientific">Treponema succinifaciens (strain ATCC 33096 / DSM 2489 / 6091)</name>
    <dbReference type="NCBI Taxonomy" id="869209"/>
    <lineage>
        <taxon>Bacteria</taxon>
        <taxon>Pseudomonadati</taxon>
        <taxon>Spirochaetota</taxon>
        <taxon>Spirochaetia</taxon>
        <taxon>Spirochaetales</taxon>
        <taxon>Treponemataceae</taxon>
        <taxon>Treponema</taxon>
    </lineage>
</organism>
<dbReference type="Proteomes" id="UP000006852">
    <property type="component" value="Chromosome"/>
</dbReference>
<evidence type="ECO:0000313" key="1">
    <source>
        <dbReference type="EMBL" id="AEB13010.1"/>
    </source>
</evidence>
<evidence type="ECO:0000313" key="2">
    <source>
        <dbReference type="Proteomes" id="UP000006852"/>
    </source>
</evidence>
<sequence length="327" mass="37158">MKRHGIFIAVITAAFLLVSCGAPKWYSDFDSAKEAAKKQKKDIYLLFSGDDWAETSKPFKEKIVLTKDFSDEFGKKYVFANLDFSQTEYAKTNVPENASEDELKAAAEIKESYEKKELLARYYNVRKWPCAFLVSKDGYVLASVDFEEKPECTFEEYSAKMKDAGQEALKTKALVEKVENSSGIEKAQAINELVENTSQEHCFLLKDLIQEFIVLDKQDSTGLLGAYEVRNAYNKSLEAFAEGKDPAEPFEQIAEKTSLSDLQRQEAMYMAAYVLVNLPDIDFERVQQCLEKAYSIKTEGGYSEEILKALETVRKFSAMKKSQESQK</sequence>
<evidence type="ECO:0008006" key="3">
    <source>
        <dbReference type="Google" id="ProtNLM"/>
    </source>
</evidence>
<dbReference type="KEGG" id="tsu:Tresu_0040"/>
<dbReference type="AlphaFoldDB" id="F2NU46"/>
<keyword evidence="2" id="KW-1185">Reference proteome</keyword>
<reference evidence="2" key="2">
    <citation type="submission" date="2011-04" db="EMBL/GenBank/DDBJ databases">
        <title>The complete genome of chromosome of Treponema succinifaciens DSM 2489.</title>
        <authorList>
            <person name="Lucas S."/>
            <person name="Copeland A."/>
            <person name="Lapidus A."/>
            <person name="Bruce D."/>
            <person name="Goodwin L."/>
            <person name="Pitluck S."/>
            <person name="Peters L."/>
            <person name="Kyrpides N."/>
            <person name="Mavromatis K."/>
            <person name="Ivanova N."/>
            <person name="Ovchinnikova G."/>
            <person name="Teshima H."/>
            <person name="Detter J.C."/>
            <person name="Tapia R."/>
            <person name="Han C."/>
            <person name="Land M."/>
            <person name="Hauser L."/>
            <person name="Markowitz V."/>
            <person name="Cheng J.-F."/>
            <person name="Hugenholtz P."/>
            <person name="Woyke T."/>
            <person name="Wu D."/>
            <person name="Gronow S."/>
            <person name="Wellnitz S."/>
            <person name="Brambilla E."/>
            <person name="Klenk H.-P."/>
            <person name="Eisen J.A."/>
        </authorList>
    </citation>
    <scope>NUCLEOTIDE SEQUENCE [LARGE SCALE GENOMIC DNA]</scope>
    <source>
        <strain evidence="2">ATCC 33096 / DSM 2489 / 6091</strain>
    </source>
</reference>
<dbReference type="GeneID" id="302997289"/>
<proteinExistence type="predicted"/>
<dbReference type="eggNOG" id="COG0526">
    <property type="taxonomic scope" value="Bacteria"/>
</dbReference>
<dbReference type="Pfam" id="PF13899">
    <property type="entry name" value="Thioredoxin_7"/>
    <property type="match status" value="1"/>
</dbReference>
<dbReference type="PROSITE" id="PS51257">
    <property type="entry name" value="PROKAR_LIPOPROTEIN"/>
    <property type="match status" value="1"/>
</dbReference>
<dbReference type="SUPFAM" id="SSF52833">
    <property type="entry name" value="Thioredoxin-like"/>
    <property type="match status" value="1"/>
</dbReference>
<protein>
    <recommendedName>
        <fullName evidence="3">Lipoprotein</fullName>
    </recommendedName>
</protein>
<dbReference type="Gene3D" id="3.40.30.10">
    <property type="entry name" value="Glutaredoxin"/>
    <property type="match status" value="1"/>
</dbReference>